<protein>
    <submittedName>
        <fullName evidence="5">Tagaturonate reductase</fullName>
    </submittedName>
</protein>
<reference evidence="6" key="1">
    <citation type="journal article" date="2019" name="Int. J. Syst. Evol. Microbiol.">
        <title>The Global Catalogue of Microorganisms (GCM) 10K type strain sequencing project: providing services to taxonomists for standard genome sequencing and annotation.</title>
        <authorList>
            <consortium name="The Broad Institute Genomics Platform"/>
            <consortium name="The Broad Institute Genome Sequencing Center for Infectious Disease"/>
            <person name="Wu L."/>
            <person name="Ma J."/>
        </authorList>
    </citation>
    <scope>NUCLEOTIDE SEQUENCE [LARGE SCALE GENOMIC DNA]</scope>
    <source>
        <strain evidence="6">CGMCC 1.15774</strain>
    </source>
</reference>
<dbReference type="InterPro" id="IPR013328">
    <property type="entry name" value="6PGD_dom2"/>
</dbReference>
<dbReference type="Gene3D" id="1.10.1040.10">
    <property type="entry name" value="N-(1-d-carboxylethyl)-l-norvaline Dehydrogenase, domain 2"/>
    <property type="match status" value="1"/>
</dbReference>
<name>A0ABV8PPS2_9FLAO</name>
<dbReference type="PANTHER" id="PTHR30524">
    <property type="entry name" value="MANNITOL-1-PHOSPHATE 5-DEHYDROGENASE"/>
    <property type="match status" value="1"/>
</dbReference>
<dbReference type="EMBL" id="JBHSCL010000011">
    <property type="protein sequence ID" value="MFC4222037.1"/>
    <property type="molecule type" value="Genomic_DNA"/>
</dbReference>
<keyword evidence="2" id="KW-0520">NAD</keyword>
<proteinExistence type="predicted"/>
<organism evidence="5 6">
    <name type="scientific">Flagellimonas marina</name>
    <dbReference type="NCBI Taxonomy" id="1775168"/>
    <lineage>
        <taxon>Bacteria</taxon>
        <taxon>Pseudomonadati</taxon>
        <taxon>Bacteroidota</taxon>
        <taxon>Flavobacteriia</taxon>
        <taxon>Flavobacteriales</taxon>
        <taxon>Flavobacteriaceae</taxon>
        <taxon>Flagellimonas</taxon>
    </lineage>
</organism>
<feature type="domain" description="Mannitol dehydrogenase N-terminal" evidence="3">
    <location>
        <begin position="24"/>
        <end position="268"/>
    </location>
</feature>
<dbReference type="Pfam" id="PF01232">
    <property type="entry name" value="Mannitol_dh"/>
    <property type="match status" value="1"/>
</dbReference>
<dbReference type="SUPFAM" id="SSF51735">
    <property type="entry name" value="NAD(P)-binding Rossmann-fold domains"/>
    <property type="match status" value="1"/>
</dbReference>
<evidence type="ECO:0000313" key="5">
    <source>
        <dbReference type="EMBL" id="MFC4222037.1"/>
    </source>
</evidence>
<dbReference type="Proteomes" id="UP001595841">
    <property type="component" value="Unassembled WGS sequence"/>
</dbReference>
<sequence>MIDTLSMERLNRTTANSPVHHPERVLQFGAGNFLRAFSNWMIDILNRKTDFDGNVIVVKPTQGGDYTALRIQDGLFHAVIDGIEDGHMVSEISLITCISKIIHAYDQWETFLATAEQPEIRFIISNTTEAGIAYSDKDSFLDNPPSEFPAKLTRWLYHRFLHFEGDGDKGCILLPCELIENNGNVLLQNILKYVTLWNLGADFQTWLDTNNFFCNTLVDRIVSGYPQDRAQDILTRTGFQDSLLVAGELYHSWIIEAPPIVKKELPISKTDLNVQFVENLTPFRKLKVHILNGAHTAMVPVGYIAGLYTVKDCMDDKMVFNFIRGLLLEEIGPTLEDFSKDQVENYIDTVLDRFKNPTLKHFLLSISLNSISKFKTRLLPVFEAYCTQQGTFPKHIAFSLACLIRFYKGEFGGKEIALNDDKDTLLFFKNEWNTVTYGNGTLPEMVHTILSNRNIFNKDLTRYNGLADYVAHVIFNIEQNGVKNSLQKL</sequence>
<dbReference type="InterPro" id="IPR013118">
    <property type="entry name" value="Mannitol_DH_C"/>
</dbReference>
<dbReference type="NCBIfam" id="NF002969">
    <property type="entry name" value="PRK03643.1"/>
    <property type="match status" value="1"/>
</dbReference>
<dbReference type="Gene3D" id="3.40.50.720">
    <property type="entry name" value="NAD(P)-binding Rossmann-like Domain"/>
    <property type="match status" value="1"/>
</dbReference>
<evidence type="ECO:0000259" key="3">
    <source>
        <dbReference type="Pfam" id="PF01232"/>
    </source>
</evidence>
<evidence type="ECO:0000256" key="1">
    <source>
        <dbReference type="ARBA" id="ARBA00023002"/>
    </source>
</evidence>
<dbReference type="InterPro" id="IPR008927">
    <property type="entry name" value="6-PGluconate_DH-like_C_sf"/>
</dbReference>
<evidence type="ECO:0000256" key="2">
    <source>
        <dbReference type="ARBA" id="ARBA00023027"/>
    </source>
</evidence>
<dbReference type="RefSeq" id="WP_379767638.1">
    <property type="nucleotide sequence ID" value="NZ_JBHSCL010000011.1"/>
</dbReference>
<dbReference type="PANTHER" id="PTHR30524:SF0">
    <property type="entry name" value="ALTRONATE OXIDOREDUCTASE-RELATED"/>
    <property type="match status" value="1"/>
</dbReference>
<accession>A0ABV8PPS2</accession>
<keyword evidence="6" id="KW-1185">Reference proteome</keyword>
<feature type="domain" description="Mannitol dehydrogenase C-terminal" evidence="4">
    <location>
        <begin position="279"/>
        <end position="472"/>
    </location>
</feature>
<dbReference type="InterPro" id="IPR013131">
    <property type="entry name" value="Mannitol_DH_N"/>
</dbReference>
<comment type="caution">
    <text evidence="5">The sequence shown here is derived from an EMBL/GenBank/DDBJ whole genome shotgun (WGS) entry which is preliminary data.</text>
</comment>
<keyword evidence="1" id="KW-0560">Oxidoreductase</keyword>
<dbReference type="SUPFAM" id="SSF48179">
    <property type="entry name" value="6-phosphogluconate dehydrogenase C-terminal domain-like"/>
    <property type="match status" value="1"/>
</dbReference>
<dbReference type="InterPro" id="IPR036291">
    <property type="entry name" value="NAD(P)-bd_dom_sf"/>
</dbReference>
<gene>
    <name evidence="5" type="ORF">ACFOWS_17925</name>
</gene>
<evidence type="ECO:0000313" key="6">
    <source>
        <dbReference type="Proteomes" id="UP001595841"/>
    </source>
</evidence>
<dbReference type="Pfam" id="PF08125">
    <property type="entry name" value="Mannitol_dh_C"/>
    <property type="match status" value="1"/>
</dbReference>
<evidence type="ECO:0000259" key="4">
    <source>
        <dbReference type="Pfam" id="PF08125"/>
    </source>
</evidence>